<evidence type="ECO:0000256" key="2">
    <source>
        <dbReference type="ARBA" id="ARBA00022617"/>
    </source>
</evidence>
<dbReference type="Proteomes" id="UP001252186">
    <property type="component" value="Unassembled WGS sequence"/>
</dbReference>
<evidence type="ECO:0000256" key="3">
    <source>
        <dbReference type="ARBA" id="ARBA00022723"/>
    </source>
</evidence>
<dbReference type="InterPro" id="IPR009056">
    <property type="entry name" value="Cyt_c-like_dom"/>
</dbReference>
<feature type="chain" id="PRO_5045920873" evidence="7">
    <location>
        <begin position="20"/>
        <end position="134"/>
    </location>
</feature>
<dbReference type="RefSeq" id="WP_311592076.1">
    <property type="nucleotide sequence ID" value="NZ_JAVRHV010000001.1"/>
</dbReference>
<comment type="caution">
    <text evidence="9">The sequence shown here is derived from an EMBL/GenBank/DDBJ whole genome shotgun (WGS) entry which is preliminary data.</text>
</comment>
<evidence type="ECO:0000259" key="8">
    <source>
        <dbReference type="PROSITE" id="PS51007"/>
    </source>
</evidence>
<proteinExistence type="predicted"/>
<organism evidence="9 10">
    <name type="scientific">Urechidicola vernalis</name>
    <dbReference type="NCBI Taxonomy" id="3075600"/>
    <lineage>
        <taxon>Bacteria</taxon>
        <taxon>Pseudomonadati</taxon>
        <taxon>Bacteroidota</taxon>
        <taxon>Flavobacteriia</taxon>
        <taxon>Flavobacteriales</taxon>
        <taxon>Flavobacteriaceae</taxon>
        <taxon>Urechidicola</taxon>
    </lineage>
</organism>
<keyword evidence="10" id="KW-1185">Reference proteome</keyword>
<evidence type="ECO:0000256" key="4">
    <source>
        <dbReference type="ARBA" id="ARBA00022982"/>
    </source>
</evidence>
<keyword evidence="5 6" id="KW-0408">Iron</keyword>
<evidence type="ECO:0000256" key="5">
    <source>
        <dbReference type="ARBA" id="ARBA00023004"/>
    </source>
</evidence>
<keyword evidence="7" id="KW-0732">Signal</keyword>
<reference evidence="9 10" key="1">
    <citation type="submission" date="2023-09" db="EMBL/GenBank/DDBJ databases">
        <authorList>
            <person name="Rey-Velasco X."/>
        </authorList>
    </citation>
    <scope>NUCLEOTIDE SEQUENCE [LARGE SCALE GENOMIC DNA]</scope>
    <source>
        <strain evidence="9 10">P050</strain>
    </source>
</reference>
<protein>
    <submittedName>
        <fullName evidence="9">C-type cytochrome</fullName>
    </submittedName>
</protein>
<dbReference type="EMBL" id="JAVRHV010000001">
    <property type="protein sequence ID" value="MDT0552231.1"/>
    <property type="molecule type" value="Genomic_DNA"/>
</dbReference>
<keyword evidence="1" id="KW-0813">Transport</keyword>
<dbReference type="SUPFAM" id="SSF46626">
    <property type="entry name" value="Cytochrome c"/>
    <property type="match status" value="1"/>
</dbReference>
<accession>A0ABU2Y1Z8</accession>
<sequence>MKKVAALFIASFFFLVSCADNKKDAAPKKEKVKTEKKSTAKADPVKGKELFGSKGCTACHHETTKIIGPAVKDLASVYAEKGGDILKFLKGQSEAIVDTDPTQVSIMKNNLDTMVKEISDADLTNIVAYINSVK</sequence>
<keyword evidence="4" id="KW-0249">Electron transport</keyword>
<dbReference type="PRINTS" id="PR00606">
    <property type="entry name" value="CYTCHROMECID"/>
</dbReference>
<feature type="domain" description="Cytochrome c" evidence="8">
    <location>
        <begin position="42"/>
        <end position="134"/>
    </location>
</feature>
<evidence type="ECO:0000313" key="9">
    <source>
        <dbReference type="EMBL" id="MDT0552231.1"/>
    </source>
</evidence>
<dbReference type="PROSITE" id="PS51257">
    <property type="entry name" value="PROKAR_LIPOPROTEIN"/>
    <property type="match status" value="1"/>
</dbReference>
<evidence type="ECO:0000313" key="10">
    <source>
        <dbReference type="Proteomes" id="UP001252186"/>
    </source>
</evidence>
<evidence type="ECO:0000256" key="6">
    <source>
        <dbReference type="PROSITE-ProRule" id="PRU00433"/>
    </source>
</evidence>
<dbReference type="InterPro" id="IPR036909">
    <property type="entry name" value="Cyt_c-like_dom_sf"/>
</dbReference>
<name>A0ABU2Y1Z8_9FLAO</name>
<dbReference type="InterPro" id="IPR002324">
    <property type="entry name" value="Cyt_c_ID"/>
</dbReference>
<keyword evidence="3 6" id="KW-0479">Metal-binding</keyword>
<gene>
    <name evidence="9" type="ORF">RM519_03130</name>
</gene>
<feature type="signal peptide" evidence="7">
    <location>
        <begin position="1"/>
        <end position="19"/>
    </location>
</feature>
<dbReference type="Pfam" id="PF00034">
    <property type="entry name" value="Cytochrom_C"/>
    <property type="match status" value="1"/>
</dbReference>
<evidence type="ECO:0000256" key="1">
    <source>
        <dbReference type="ARBA" id="ARBA00022448"/>
    </source>
</evidence>
<dbReference type="PROSITE" id="PS51007">
    <property type="entry name" value="CYTC"/>
    <property type="match status" value="1"/>
</dbReference>
<evidence type="ECO:0000256" key="7">
    <source>
        <dbReference type="SAM" id="SignalP"/>
    </source>
</evidence>
<dbReference type="Gene3D" id="1.10.760.10">
    <property type="entry name" value="Cytochrome c-like domain"/>
    <property type="match status" value="1"/>
</dbReference>
<keyword evidence="2 6" id="KW-0349">Heme</keyword>